<organism evidence="3 4">
    <name type="scientific">Stenotrophomonas geniculata N1</name>
    <dbReference type="NCBI Taxonomy" id="1167641"/>
    <lineage>
        <taxon>Bacteria</taxon>
        <taxon>Pseudomonadati</taxon>
        <taxon>Pseudomonadota</taxon>
        <taxon>Gammaproteobacteria</taxon>
        <taxon>Lysobacterales</taxon>
        <taxon>Lysobacteraceae</taxon>
        <taxon>Stenotrophomonas</taxon>
    </lineage>
</organism>
<evidence type="ECO:0000259" key="2">
    <source>
        <dbReference type="Pfam" id="PF02698"/>
    </source>
</evidence>
<feature type="chain" id="PRO_5005579603" description="DUF218 domain-containing protein" evidence="1">
    <location>
        <begin position="23"/>
        <end position="368"/>
    </location>
</feature>
<evidence type="ECO:0000313" key="4">
    <source>
        <dbReference type="Proteomes" id="UP000036890"/>
    </source>
</evidence>
<dbReference type="Pfam" id="PF02698">
    <property type="entry name" value="DUF218"/>
    <property type="match status" value="1"/>
</dbReference>
<evidence type="ECO:0000256" key="1">
    <source>
        <dbReference type="SAM" id="SignalP"/>
    </source>
</evidence>
<keyword evidence="1" id="KW-0732">Signal</keyword>
<feature type="signal peptide" evidence="1">
    <location>
        <begin position="1"/>
        <end position="22"/>
    </location>
</feature>
<dbReference type="RefSeq" id="WP_010484259.1">
    <property type="nucleotide sequence ID" value="NZ_AJLO02000019.1"/>
</dbReference>
<gene>
    <name evidence="3" type="ORF">W7K_09215</name>
</gene>
<dbReference type="InterPro" id="IPR014729">
    <property type="entry name" value="Rossmann-like_a/b/a_fold"/>
</dbReference>
<protein>
    <recommendedName>
        <fullName evidence="2">DUF218 domain-containing protein</fullName>
    </recommendedName>
</protein>
<sequence>MHRRFALSLALLAAAALPLAAAADDRDSAALAARLFPTLMQLKPDTLPGDARALLAERMQQLADCRTATCTLASARWTPTQAGLLIAAAPAHAQAIERELAGLNNILSVYGQGQPPRYDAIDGPVGAAGSTRLAGDVAIAVQMSEVDASAAYTAFDRSIAVAVGLLDANDRLDAIRFEPISAGMNAAPFARARQLDWNAHPYTAIIVLGQGPDELTTPLSAGSKLRLKAAAQRYAAGDAPFLIVSGGAVHPRGTRSVEAVQMREALMARFGIPADAIIIEPYARHTTTNLRNAARLLAALQAPPRQPALVVSSPSHIDSVASSAFSERNRHELGYVPGKVGSRVSPYAIPFVPAPESLRIDPMDPLDP</sequence>
<dbReference type="CDD" id="cd06259">
    <property type="entry name" value="YdcF-like"/>
    <property type="match status" value="1"/>
</dbReference>
<dbReference type="AlphaFoldDB" id="A0A0L8AAV8"/>
<dbReference type="PANTHER" id="PTHR30336">
    <property type="entry name" value="INNER MEMBRANE PROTEIN, PROBABLE PERMEASE"/>
    <property type="match status" value="1"/>
</dbReference>
<dbReference type="InterPro" id="IPR003848">
    <property type="entry name" value="DUF218"/>
</dbReference>
<dbReference type="PANTHER" id="PTHR30336:SF20">
    <property type="entry name" value="DUF218 DOMAIN-CONTAINING PROTEIN"/>
    <property type="match status" value="1"/>
</dbReference>
<feature type="domain" description="DUF218" evidence="2">
    <location>
        <begin position="204"/>
        <end position="318"/>
    </location>
</feature>
<dbReference type="GO" id="GO:0005886">
    <property type="term" value="C:plasma membrane"/>
    <property type="evidence" value="ECO:0007669"/>
    <property type="project" value="TreeGrafter"/>
</dbReference>
<name>A0A0L8AAV8_9GAMM</name>
<dbReference type="InterPro" id="IPR051599">
    <property type="entry name" value="Cell_Envelope_Assoc"/>
</dbReference>
<dbReference type="EMBL" id="AJLO02000019">
    <property type="protein sequence ID" value="KOE99518.1"/>
    <property type="molecule type" value="Genomic_DNA"/>
</dbReference>
<dbReference type="Proteomes" id="UP000036890">
    <property type="component" value="Unassembled WGS sequence"/>
</dbReference>
<dbReference type="OrthoDB" id="1092058at2"/>
<accession>A0A0L8AAV8</accession>
<proteinExistence type="predicted"/>
<dbReference type="Gene3D" id="3.40.50.620">
    <property type="entry name" value="HUPs"/>
    <property type="match status" value="1"/>
</dbReference>
<reference evidence="3 4" key="1">
    <citation type="journal article" date="2012" name="J. Bacteriol.">
        <title>Genome sequence of a novel nicotine-degrading strain, Pseudomonas geniculata N1.</title>
        <authorList>
            <person name="Tang H."/>
            <person name="Yu H."/>
            <person name="Tai C."/>
            <person name="Huang K."/>
            <person name="Liu Y."/>
            <person name="Wang L."/>
            <person name="Yao Y."/>
            <person name="Wu G."/>
            <person name="Xu P."/>
        </authorList>
    </citation>
    <scope>NUCLEOTIDE SEQUENCE [LARGE SCALE GENOMIC DNA]</scope>
    <source>
        <strain evidence="3 4">N1</strain>
    </source>
</reference>
<evidence type="ECO:0000313" key="3">
    <source>
        <dbReference type="EMBL" id="KOE99518.1"/>
    </source>
</evidence>
<comment type="caution">
    <text evidence="3">The sequence shown here is derived from an EMBL/GenBank/DDBJ whole genome shotgun (WGS) entry which is preliminary data.</text>
</comment>